<feature type="domain" description="N-acetyltransferase" evidence="3">
    <location>
        <begin position="6"/>
        <end position="169"/>
    </location>
</feature>
<dbReference type="InterPro" id="IPR016181">
    <property type="entry name" value="Acyl_CoA_acyltransferase"/>
</dbReference>
<name>A0A2S5GZ69_9BURK</name>
<dbReference type="OrthoDB" id="9796381at2"/>
<dbReference type="GO" id="GO:0016747">
    <property type="term" value="F:acyltransferase activity, transferring groups other than amino-acyl groups"/>
    <property type="evidence" value="ECO:0007669"/>
    <property type="project" value="InterPro"/>
</dbReference>
<evidence type="ECO:0000259" key="3">
    <source>
        <dbReference type="PROSITE" id="PS51186"/>
    </source>
</evidence>
<dbReference type="CDD" id="cd04301">
    <property type="entry name" value="NAT_SF"/>
    <property type="match status" value="1"/>
</dbReference>
<dbReference type="Gene3D" id="3.40.630.30">
    <property type="match status" value="1"/>
</dbReference>
<comment type="caution">
    <text evidence="4">The sequence shown here is derived from an EMBL/GenBank/DDBJ whole genome shotgun (WGS) entry which is preliminary data.</text>
</comment>
<dbReference type="InterPro" id="IPR000182">
    <property type="entry name" value="GNAT_dom"/>
</dbReference>
<proteinExistence type="predicted"/>
<accession>A0A2S5GZ69</accession>
<dbReference type="SUPFAM" id="SSF55729">
    <property type="entry name" value="Acyl-CoA N-acyltransferases (Nat)"/>
    <property type="match status" value="1"/>
</dbReference>
<protein>
    <submittedName>
        <fullName evidence="4">GNAT family N-acetyltransferase</fullName>
    </submittedName>
</protein>
<dbReference type="Proteomes" id="UP000239990">
    <property type="component" value="Unassembled WGS sequence"/>
</dbReference>
<evidence type="ECO:0000313" key="4">
    <source>
        <dbReference type="EMBL" id="PPA78308.1"/>
    </source>
</evidence>
<dbReference type="PROSITE" id="PS51186">
    <property type="entry name" value="GNAT"/>
    <property type="match status" value="1"/>
</dbReference>
<evidence type="ECO:0000256" key="2">
    <source>
        <dbReference type="ARBA" id="ARBA00023315"/>
    </source>
</evidence>
<dbReference type="EMBL" id="PREU01000001">
    <property type="protein sequence ID" value="PPA78308.1"/>
    <property type="molecule type" value="Genomic_DNA"/>
</dbReference>
<organism evidence="4 5">
    <name type="scientific">Achromobacter spanius</name>
    <dbReference type="NCBI Taxonomy" id="217203"/>
    <lineage>
        <taxon>Bacteria</taxon>
        <taxon>Pseudomonadati</taxon>
        <taxon>Pseudomonadota</taxon>
        <taxon>Betaproteobacteria</taxon>
        <taxon>Burkholderiales</taxon>
        <taxon>Alcaligenaceae</taxon>
        <taxon>Achromobacter</taxon>
    </lineage>
</organism>
<evidence type="ECO:0000256" key="1">
    <source>
        <dbReference type="ARBA" id="ARBA00022679"/>
    </source>
</evidence>
<evidence type="ECO:0000313" key="5">
    <source>
        <dbReference type="Proteomes" id="UP000239990"/>
    </source>
</evidence>
<reference evidence="4 5" key="1">
    <citation type="submission" date="2018-02" db="EMBL/GenBank/DDBJ databases">
        <title>Draft Genome of Achromobacter spanius stain 6.</title>
        <authorList>
            <person name="Gunasekera T.S."/>
            <person name="Radwan O."/>
            <person name="Ruiz O.N."/>
        </authorList>
    </citation>
    <scope>NUCLEOTIDE SEQUENCE [LARGE SCALE GENOMIC DNA]</scope>
    <source>
        <strain evidence="4 5">6</strain>
    </source>
</reference>
<dbReference type="PANTHER" id="PTHR43877">
    <property type="entry name" value="AMINOALKYLPHOSPHONATE N-ACETYLTRANSFERASE-RELATED-RELATED"/>
    <property type="match status" value="1"/>
</dbReference>
<keyword evidence="2" id="KW-0012">Acyltransferase</keyword>
<sequence>MDIASVDVRLFTPDDDISSLTSLLHRAYAQLGEMGWQFKAVDQTDDVTRQRADAGECYVAVAGGRLVGTVLYVPPRRTRGTPWLDRPDVASLHQLGVDPALQRSGLGTRLMKHAEARAAICGASEIALDTAEPATHLQDWYISRGYRPIEFAQWAHTNYRSIIMSKPLG</sequence>
<dbReference type="Pfam" id="PF00583">
    <property type="entry name" value="Acetyltransf_1"/>
    <property type="match status" value="1"/>
</dbReference>
<gene>
    <name evidence="4" type="ORF">C4E15_00330</name>
</gene>
<keyword evidence="1 4" id="KW-0808">Transferase</keyword>
<dbReference type="AlphaFoldDB" id="A0A2S5GZ69"/>
<dbReference type="InterPro" id="IPR050832">
    <property type="entry name" value="Bact_Acetyltransf"/>
</dbReference>